<evidence type="ECO:0000313" key="2">
    <source>
        <dbReference type="Proteomes" id="UP000275256"/>
    </source>
</evidence>
<gene>
    <name evidence="1" type="ORF">EAX62_11185</name>
</gene>
<organism evidence="1 2">
    <name type="scientific">Tessaracoccus antarcticus</name>
    <dbReference type="NCBI Taxonomy" id="2479848"/>
    <lineage>
        <taxon>Bacteria</taxon>
        <taxon>Bacillati</taxon>
        <taxon>Actinomycetota</taxon>
        <taxon>Actinomycetes</taxon>
        <taxon>Propionibacteriales</taxon>
        <taxon>Propionibacteriaceae</taxon>
        <taxon>Tessaracoccus</taxon>
    </lineage>
</organism>
<protein>
    <submittedName>
        <fullName evidence="1">Uncharacterized protein</fullName>
    </submittedName>
</protein>
<comment type="caution">
    <text evidence="1">The sequence shown here is derived from an EMBL/GenBank/DDBJ whole genome shotgun (WGS) entry which is preliminary data.</text>
</comment>
<name>A0A3M0G5S0_9ACTN</name>
<dbReference type="EMBL" id="REFW01000002">
    <property type="protein sequence ID" value="RMB60235.1"/>
    <property type="molecule type" value="Genomic_DNA"/>
</dbReference>
<dbReference type="Proteomes" id="UP000275256">
    <property type="component" value="Unassembled WGS sequence"/>
</dbReference>
<dbReference type="RefSeq" id="WP_121901715.1">
    <property type="nucleotide sequence ID" value="NZ_REFW01000002.1"/>
</dbReference>
<evidence type="ECO:0000313" key="1">
    <source>
        <dbReference type="EMBL" id="RMB60235.1"/>
    </source>
</evidence>
<dbReference type="AlphaFoldDB" id="A0A3M0G5S0"/>
<sequence length="152" mass="16248">MALTATTPTSAEDKGWMDFFSSIIPSVASTVASTVGIDPRVAGQTVSQVMSIFGIGKAFTTQVAKDQAVAQLKEIVTPHLDDPAFTKALGMWLQAAIQPIQAHKEGKEYSPDLSKSWLSDAWDTVTDTVADVDWGQVAQIGMRTLPLVLAVL</sequence>
<proteinExistence type="predicted"/>
<accession>A0A3M0G5S0</accession>
<reference evidence="1 2" key="1">
    <citation type="submission" date="2018-10" db="EMBL/GenBank/DDBJ databases">
        <title>Tessaracoccus antarcticuss sp. nov., isolated from sediment.</title>
        <authorList>
            <person name="Zhou L.Y."/>
            <person name="Du Z.J."/>
        </authorList>
    </citation>
    <scope>NUCLEOTIDE SEQUENCE [LARGE SCALE GENOMIC DNA]</scope>
    <source>
        <strain evidence="1 2">JDX10</strain>
    </source>
</reference>
<keyword evidence="2" id="KW-1185">Reference proteome</keyword>